<evidence type="ECO:0000256" key="1">
    <source>
        <dbReference type="SAM" id="Coils"/>
    </source>
</evidence>
<dbReference type="RefSeq" id="WP_338603830.1">
    <property type="nucleotide sequence ID" value="NZ_AP028679.1"/>
</dbReference>
<keyword evidence="3" id="KW-1185">Reference proteome</keyword>
<accession>A0AAU9F5K3</accession>
<dbReference type="AlphaFoldDB" id="A0AAU9F5K3"/>
<protein>
    <submittedName>
        <fullName evidence="2">Uncharacterized protein</fullName>
    </submittedName>
</protein>
<evidence type="ECO:0000313" key="2">
    <source>
        <dbReference type="EMBL" id="BEQ17082.1"/>
    </source>
</evidence>
<dbReference type="EMBL" id="AP028679">
    <property type="protein sequence ID" value="BEQ17082.1"/>
    <property type="molecule type" value="Genomic_DNA"/>
</dbReference>
<dbReference type="Proteomes" id="UP001366166">
    <property type="component" value="Chromosome"/>
</dbReference>
<sequence>MNRQQREELLAQRHGLIEDVEQARAALPAHSVRPWQWQRVEDAEEALAELDRKLEELEKD</sequence>
<feature type="coiled-coil region" evidence="1">
    <location>
        <begin position="6"/>
        <end position="60"/>
    </location>
</feature>
<evidence type="ECO:0000313" key="3">
    <source>
        <dbReference type="Proteomes" id="UP001366166"/>
    </source>
</evidence>
<dbReference type="KEGG" id="dmp:FAK_41480"/>
<name>A0AAU9F5K3_9BACT</name>
<gene>
    <name evidence="2" type="ORF">FAK_41480</name>
</gene>
<proteinExistence type="predicted"/>
<organism evidence="2 3">
    <name type="scientific">Desulfoferula mesophila</name>
    <dbReference type="NCBI Taxonomy" id="3058419"/>
    <lineage>
        <taxon>Bacteria</taxon>
        <taxon>Pseudomonadati</taxon>
        <taxon>Thermodesulfobacteriota</taxon>
        <taxon>Desulfarculia</taxon>
        <taxon>Desulfarculales</taxon>
        <taxon>Desulfarculaceae</taxon>
        <taxon>Desulfoferula</taxon>
    </lineage>
</organism>
<keyword evidence="1" id="KW-0175">Coiled coil</keyword>
<reference evidence="3" key="1">
    <citation type="journal article" date="2023" name="Arch. Microbiol.">
        <title>Desulfoferula mesophilus gen. nov. sp. nov., a mesophilic sulfate-reducing bacterium isolated from a brackish lake sediment.</title>
        <authorList>
            <person name="Watanabe T."/>
            <person name="Yabe T."/>
            <person name="Tsuji J.M."/>
            <person name="Fukui M."/>
        </authorList>
    </citation>
    <scope>NUCLEOTIDE SEQUENCE [LARGE SCALE GENOMIC DNA]</scope>
    <source>
        <strain evidence="3">12FAK</strain>
    </source>
</reference>